<organism evidence="3 4">
    <name type="scientific">Candidatus Accumulibacter vicinus</name>
    <dbReference type="NCBI Taxonomy" id="2954382"/>
    <lineage>
        <taxon>Bacteria</taxon>
        <taxon>Pseudomonadati</taxon>
        <taxon>Pseudomonadota</taxon>
        <taxon>Betaproteobacteria</taxon>
        <taxon>Candidatus Accumulibacter</taxon>
    </lineage>
</organism>
<name>A0A084XWS9_9PROT</name>
<dbReference type="GO" id="GO:0051920">
    <property type="term" value="F:peroxiredoxin activity"/>
    <property type="evidence" value="ECO:0007669"/>
    <property type="project" value="InterPro"/>
</dbReference>
<protein>
    <submittedName>
        <fullName evidence="3">Alkylhydroperoxidase AhpD family core domain protein</fullName>
    </submittedName>
</protein>
<dbReference type="SUPFAM" id="SSF69118">
    <property type="entry name" value="AhpD-like"/>
    <property type="match status" value="1"/>
</dbReference>
<dbReference type="InterPro" id="IPR029032">
    <property type="entry name" value="AhpD-like"/>
</dbReference>
<evidence type="ECO:0000313" key="4">
    <source>
        <dbReference type="Proteomes" id="UP000019812"/>
    </source>
</evidence>
<feature type="region of interest" description="Disordered" evidence="1">
    <location>
        <begin position="89"/>
        <end position="149"/>
    </location>
</feature>
<evidence type="ECO:0000256" key="1">
    <source>
        <dbReference type="SAM" id="MobiDB-lite"/>
    </source>
</evidence>
<dbReference type="Proteomes" id="UP000019812">
    <property type="component" value="Unassembled WGS sequence"/>
</dbReference>
<keyword evidence="3" id="KW-0575">Peroxidase</keyword>
<dbReference type="InterPro" id="IPR003779">
    <property type="entry name" value="CMD-like"/>
</dbReference>
<gene>
    <name evidence="3" type="ORF">CAPSK01_003862</name>
</gene>
<proteinExistence type="predicted"/>
<dbReference type="Gene3D" id="1.20.1290.10">
    <property type="entry name" value="AhpD-like"/>
    <property type="match status" value="1"/>
</dbReference>
<keyword evidence="3" id="KW-0560">Oxidoreductase</keyword>
<feature type="domain" description="Carboxymuconolactone decarboxylase-like" evidence="2">
    <location>
        <begin position="3"/>
        <end position="61"/>
    </location>
</feature>
<dbReference type="STRING" id="1457154.CAPSK01_003862"/>
<dbReference type="RefSeq" id="WP_034929257.1">
    <property type="nucleotide sequence ID" value="NZ_JDSS02000037.1"/>
</dbReference>
<reference evidence="3 4" key="1">
    <citation type="submission" date="2014-07" db="EMBL/GenBank/DDBJ databases">
        <title>Expanding our view of genomic diversity in Candidatus Accumulibacter clades.</title>
        <authorList>
            <person name="Skennerton C.T."/>
            <person name="Barr J.J."/>
            <person name="Slater F.R."/>
            <person name="Bond P.L."/>
            <person name="Tyson G.W."/>
        </authorList>
    </citation>
    <scope>NUCLEOTIDE SEQUENCE [LARGE SCALE GENOMIC DNA]</scope>
    <source>
        <strain evidence="4">SK-01</strain>
    </source>
</reference>
<accession>A0A084XWS9</accession>
<dbReference type="AlphaFoldDB" id="A0A084XWS9"/>
<dbReference type="Pfam" id="PF02627">
    <property type="entry name" value="CMD"/>
    <property type="match status" value="1"/>
</dbReference>
<sequence length="149" mass="15460">MSDLTHRDRELVALGAAMGSNCVPCIEFHIPESRKVGLSDPEIHAAIRHADKIRQVPARKTLQAALNMLPLAAGEVGNAGTSHGCGCAPENDAESAGRTNTAQPPDMMMGMMSKMMDTCGSQARPASAPNSAGKKPAVNPATSEGYGCS</sequence>
<evidence type="ECO:0000259" key="2">
    <source>
        <dbReference type="Pfam" id="PF02627"/>
    </source>
</evidence>
<comment type="caution">
    <text evidence="3">The sequence shown here is derived from an EMBL/GenBank/DDBJ whole genome shotgun (WGS) entry which is preliminary data.</text>
</comment>
<evidence type="ECO:0000313" key="3">
    <source>
        <dbReference type="EMBL" id="KFB66923.1"/>
    </source>
</evidence>
<feature type="compositionally biased region" description="Low complexity" evidence="1">
    <location>
        <begin position="107"/>
        <end position="116"/>
    </location>
</feature>
<dbReference type="EMBL" id="JDSS02000037">
    <property type="protein sequence ID" value="KFB66923.1"/>
    <property type="molecule type" value="Genomic_DNA"/>
</dbReference>